<protein>
    <submittedName>
        <fullName evidence="1">Uncharacterized protein</fullName>
    </submittedName>
</protein>
<feature type="non-terminal residue" evidence="1">
    <location>
        <position position="1"/>
    </location>
</feature>
<evidence type="ECO:0000313" key="2">
    <source>
        <dbReference type="Proteomes" id="UP000054632"/>
    </source>
</evidence>
<dbReference type="Proteomes" id="UP000054632">
    <property type="component" value="Unassembled WGS sequence"/>
</dbReference>
<name>A0A0V1EW03_TRIPS</name>
<reference evidence="1 2" key="1">
    <citation type="submission" date="2015-01" db="EMBL/GenBank/DDBJ databases">
        <title>Evolution of Trichinella species and genotypes.</title>
        <authorList>
            <person name="Korhonen P.K."/>
            <person name="Edoardo P."/>
            <person name="Giuseppe L.R."/>
            <person name="Gasser R.B."/>
        </authorList>
    </citation>
    <scope>NUCLEOTIDE SEQUENCE [LARGE SCALE GENOMIC DNA]</scope>
    <source>
        <strain evidence="1">ISS13</strain>
    </source>
</reference>
<sequence>LIVNYQSGNFETLRVQNCSPPSMRDRVVPIHTTPTSILVVPVFSHSIHTVHRNRTRSVFVNSLEIQSCHWPGEGFLRGFDFNCSAQSIASWKYRCYSSYRPAFSLRVIFFNEHDVSFLWLLSLRHPLRATDKGRNILISPSFPEMEYNLLPFPPFSV</sequence>
<gene>
    <name evidence="1" type="ORF">T4A_4160</name>
</gene>
<comment type="caution">
    <text evidence="1">The sequence shown here is derived from an EMBL/GenBank/DDBJ whole genome shotgun (WGS) entry which is preliminary data.</text>
</comment>
<accession>A0A0V1EW03</accession>
<dbReference type="EMBL" id="JYDR01000005">
    <property type="protein sequence ID" value="KRY77915.1"/>
    <property type="molecule type" value="Genomic_DNA"/>
</dbReference>
<proteinExistence type="predicted"/>
<dbReference type="AlphaFoldDB" id="A0A0V1EW03"/>
<evidence type="ECO:0000313" key="1">
    <source>
        <dbReference type="EMBL" id="KRY77915.1"/>
    </source>
</evidence>
<organism evidence="1 2">
    <name type="scientific">Trichinella pseudospiralis</name>
    <name type="common">Parasitic roundworm</name>
    <dbReference type="NCBI Taxonomy" id="6337"/>
    <lineage>
        <taxon>Eukaryota</taxon>
        <taxon>Metazoa</taxon>
        <taxon>Ecdysozoa</taxon>
        <taxon>Nematoda</taxon>
        <taxon>Enoplea</taxon>
        <taxon>Dorylaimia</taxon>
        <taxon>Trichinellida</taxon>
        <taxon>Trichinellidae</taxon>
        <taxon>Trichinella</taxon>
    </lineage>
</organism>